<feature type="signal peptide" evidence="12">
    <location>
        <begin position="1"/>
        <end position="22"/>
    </location>
</feature>
<accession>A0A4R3XWG4</accession>
<evidence type="ECO:0000313" key="16">
    <source>
        <dbReference type="EMBL" id="TNG91178.1"/>
    </source>
</evidence>
<evidence type="ECO:0000256" key="8">
    <source>
        <dbReference type="ARBA" id="ARBA00023170"/>
    </source>
</evidence>
<keyword evidence="9 10" id="KW-0998">Cell outer membrane</keyword>
<dbReference type="SUPFAM" id="SSF56935">
    <property type="entry name" value="Porins"/>
    <property type="match status" value="1"/>
</dbReference>
<name>A0A4R3XWG4_9PAST</name>
<evidence type="ECO:0000259" key="13">
    <source>
        <dbReference type="Pfam" id="PF00593"/>
    </source>
</evidence>
<dbReference type="GO" id="GO:0015344">
    <property type="term" value="F:siderophore uptake transmembrane transporter activity"/>
    <property type="evidence" value="ECO:0007669"/>
    <property type="project" value="TreeGrafter"/>
</dbReference>
<evidence type="ECO:0000313" key="15">
    <source>
        <dbReference type="EMBL" id="TCV83362.1"/>
    </source>
</evidence>
<evidence type="ECO:0000313" key="17">
    <source>
        <dbReference type="Proteomes" id="UP000294619"/>
    </source>
</evidence>
<evidence type="ECO:0000256" key="6">
    <source>
        <dbReference type="ARBA" id="ARBA00023077"/>
    </source>
</evidence>
<evidence type="ECO:0000256" key="7">
    <source>
        <dbReference type="ARBA" id="ARBA00023136"/>
    </source>
</evidence>
<dbReference type="NCBIfam" id="TIGR01783">
    <property type="entry name" value="TonB-siderophor"/>
    <property type="match status" value="1"/>
</dbReference>
<keyword evidence="7 10" id="KW-0472">Membrane</keyword>
<keyword evidence="8 15" id="KW-0675">Receptor</keyword>
<organism evidence="15 17">
    <name type="scientific">Testudinibacter aquarius</name>
    <dbReference type="NCBI Taxonomy" id="1524974"/>
    <lineage>
        <taxon>Bacteria</taxon>
        <taxon>Pseudomonadati</taxon>
        <taxon>Pseudomonadota</taxon>
        <taxon>Gammaproteobacteria</taxon>
        <taxon>Pasteurellales</taxon>
        <taxon>Pasteurellaceae</taxon>
        <taxon>Testudinibacter</taxon>
    </lineage>
</organism>
<evidence type="ECO:0000259" key="14">
    <source>
        <dbReference type="Pfam" id="PF07715"/>
    </source>
</evidence>
<keyword evidence="5 10" id="KW-0812">Transmembrane</keyword>
<evidence type="ECO:0000256" key="10">
    <source>
        <dbReference type="PROSITE-ProRule" id="PRU01360"/>
    </source>
</evidence>
<feature type="domain" description="TonB-dependent receptor-like beta-barrel" evidence="13">
    <location>
        <begin position="261"/>
        <end position="685"/>
    </location>
</feature>
<dbReference type="Gene3D" id="2.170.130.10">
    <property type="entry name" value="TonB-dependent receptor, plug domain"/>
    <property type="match status" value="1"/>
</dbReference>
<comment type="subcellular location">
    <subcellularLocation>
        <location evidence="1 10">Cell outer membrane</location>
        <topology evidence="1 10">Multi-pass membrane protein</topology>
    </subcellularLocation>
</comment>
<dbReference type="AlphaFoldDB" id="A0A4R3XWG4"/>
<dbReference type="RefSeq" id="WP_132968115.1">
    <property type="nucleotide sequence ID" value="NZ_LEKL01000002.1"/>
</dbReference>
<dbReference type="GO" id="GO:0038023">
    <property type="term" value="F:signaling receptor activity"/>
    <property type="evidence" value="ECO:0007669"/>
    <property type="project" value="InterPro"/>
</dbReference>
<dbReference type="Pfam" id="PF07715">
    <property type="entry name" value="Plug"/>
    <property type="match status" value="1"/>
</dbReference>
<comment type="similarity">
    <text evidence="2 10 11">Belongs to the TonB-dependent receptor family.</text>
</comment>
<dbReference type="GO" id="GO:0009279">
    <property type="term" value="C:cell outer membrane"/>
    <property type="evidence" value="ECO:0007669"/>
    <property type="project" value="UniProtKB-SubCell"/>
</dbReference>
<dbReference type="InterPro" id="IPR036942">
    <property type="entry name" value="Beta-barrel_TonB_sf"/>
</dbReference>
<evidence type="ECO:0000256" key="3">
    <source>
        <dbReference type="ARBA" id="ARBA00022448"/>
    </source>
</evidence>
<dbReference type="InterPro" id="IPR037066">
    <property type="entry name" value="Plug_dom_sf"/>
</dbReference>
<dbReference type="NCBIfam" id="NF010048">
    <property type="entry name" value="PRK13524.1"/>
    <property type="match status" value="1"/>
</dbReference>
<comment type="caution">
    <text evidence="15">The sequence shown here is derived from an EMBL/GenBank/DDBJ whole genome shotgun (WGS) entry which is preliminary data.</text>
</comment>
<evidence type="ECO:0000256" key="11">
    <source>
        <dbReference type="RuleBase" id="RU003357"/>
    </source>
</evidence>
<keyword evidence="12" id="KW-0732">Signal</keyword>
<evidence type="ECO:0000256" key="9">
    <source>
        <dbReference type="ARBA" id="ARBA00023237"/>
    </source>
</evidence>
<evidence type="ECO:0000256" key="12">
    <source>
        <dbReference type="SAM" id="SignalP"/>
    </source>
</evidence>
<dbReference type="InterPro" id="IPR000531">
    <property type="entry name" value="Beta-barrel_TonB"/>
</dbReference>
<dbReference type="EMBL" id="VDGV01000073">
    <property type="protein sequence ID" value="TNG91178.1"/>
    <property type="molecule type" value="Genomic_DNA"/>
</dbReference>
<dbReference type="Pfam" id="PF00593">
    <property type="entry name" value="TonB_dep_Rec_b-barrel"/>
    <property type="match status" value="1"/>
</dbReference>
<reference evidence="16 18" key="2">
    <citation type="submission" date="2019-05" db="EMBL/GenBank/DDBJ databases">
        <title>Pasteurellaceae isolates from reptiles.</title>
        <authorList>
            <person name="Bojesen A.M."/>
            <person name="Lund E."/>
        </authorList>
    </citation>
    <scope>NUCLEOTIDE SEQUENCE [LARGE SCALE GENOMIC DNA]</scope>
    <source>
        <strain evidence="16 18">ELNT2x</strain>
    </source>
</reference>
<evidence type="ECO:0000256" key="2">
    <source>
        <dbReference type="ARBA" id="ARBA00009810"/>
    </source>
</evidence>
<keyword evidence="6 11" id="KW-0798">TonB box</keyword>
<dbReference type="Proteomes" id="UP000305526">
    <property type="component" value="Unassembled WGS sequence"/>
</dbReference>
<dbReference type="PROSITE" id="PS52016">
    <property type="entry name" value="TONB_DEPENDENT_REC_3"/>
    <property type="match status" value="1"/>
</dbReference>
<feature type="chain" id="PRO_5020185891" evidence="12">
    <location>
        <begin position="23"/>
        <end position="715"/>
    </location>
</feature>
<dbReference type="InterPro" id="IPR039426">
    <property type="entry name" value="TonB-dep_rcpt-like"/>
</dbReference>
<feature type="domain" description="TonB-dependent receptor plug" evidence="14">
    <location>
        <begin position="41"/>
        <end position="156"/>
    </location>
</feature>
<evidence type="ECO:0000256" key="1">
    <source>
        <dbReference type="ARBA" id="ARBA00004571"/>
    </source>
</evidence>
<reference evidence="15 17" key="1">
    <citation type="submission" date="2019-03" db="EMBL/GenBank/DDBJ databases">
        <title>Genomic Encyclopedia of Type Strains, Phase IV (KMG-IV): sequencing the most valuable type-strain genomes for metagenomic binning, comparative biology and taxonomic classification.</title>
        <authorList>
            <person name="Goeker M."/>
        </authorList>
    </citation>
    <scope>NUCLEOTIDE SEQUENCE [LARGE SCALE GENOMIC DNA]</scope>
    <source>
        <strain evidence="15 17">DSM 28140</strain>
    </source>
</reference>
<dbReference type="InterPro" id="IPR012910">
    <property type="entry name" value="Plug_dom"/>
</dbReference>
<dbReference type="GO" id="GO:0044718">
    <property type="term" value="P:siderophore transmembrane transport"/>
    <property type="evidence" value="ECO:0007669"/>
    <property type="project" value="TreeGrafter"/>
</dbReference>
<dbReference type="NCBIfam" id="NF010051">
    <property type="entry name" value="PRK13528.1"/>
    <property type="match status" value="1"/>
</dbReference>
<protein>
    <submittedName>
        <fullName evidence="15">Ferric enterobactin receptor</fullName>
    </submittedName>
    <submittedName>
        <fullName evidence="16">TonB-dependent siderophore receptor</fullName>
    </submittedName>
</protein>
<dbReference type="EMBL" id="SMCP01000015">
    <property type="protein sequence ID" value="TCV83362.1"/>
    <property type="molecule type" value="Genomic_DNA"/>
</dbReference>
<dbReference type="PANTHER" id="PTHR30069">
    <property type="entry name" value="TONB-DEPENDENT OUTER MEMBRANE RECEPTOR"/>
    <property type="match status" value="1"/>
</dbReference>
<gene>
    <name evidence="15" type="ORF">EDC16_11541</name>
    <name evidence="16" type="ORF">FHQ21_08420</name>
</gene>
<dbReference type="InterPro" id="IPR058134">
    <property type="entry name" value="PirA/FepA/PfeA"/>
</dbReference>
<dbReference type="InterPro" id="IPR010105">
    <property type="entry name" value="TonB_sidphr_rcpt"/>
</dbReference>
<keyword evidence="4 10" id="KW-1134">Transmembrane beta strand</keyword>
<proteinExistence type="inferred from homology"/>
<dbReference type="PANTHER" id="PTHR30069:SF8">
    <property type="entry name" value="TONB-DEPENDENT SIDEROPHORE RECEPTOR PROTEIN"/>
    <property type="match status" value="1"/>
</dbReference>
<keyword evidence="3 10" id="KW-0813">Transport</keyword>
<evidence type="ECO:0000313" key="18">
    <source>
        <dbReference type="Proteomes" id="UP000305526"/>
    </source>
</evidence>
<sequence>MSFVKNKITIAILLASSSLVFADQQLEQINVTAEQQLKQSLGVSKLSAEQISKSAVTNDISELVRKMPGVNLTGNTATGQRGNNRQIDIRGMGPENTLILIDGKPVSSRNSVRYSWRGQRDTRGDSNWVPAEEIESIEVLRGPAAARYGSGAAGGVVNITTKKISEELSGALTYYTNQPFDSKEGTTNRVGFNLNGPLADDVLSFRLYGSANKTDADAQDINTLQNGSNAAGREGVRNRDIAGRLAWKISPQQLVTVDASYSRQGNIYAGDTQHNNPTELTENLYGSETNRMYRRNYSIMHQGDWSWGTSKLIGSYEYTTNSRLLEGLAGGPEGRISELSYDDSKLKNSRLAGEISVPFEWGVPQVVTLGAEFNHDSLQDPASMRQMFADRATFVGLENLNKGKTAQDNFSAFVENNLLLSDRINLIPALRVDYNSRSGSKVSPGLNAFYHLDDHWTLKGGVAQAYKAPNLYQSTPGYLLFTRGNGCPIGDATQCYLIGNDNLKPETSINKELGVEYNLRDWSASFAWFRNDYRNKIAAGKEFLQSVNGYQLLEWTNIPRAVVEGLEGSFTMPLTDTLKWSNNFTYMLQSKDKSTGNPLSIIPKYTINTFLDWQITPQWDTQLSATFYGRQKPRQYAENRTEAGMNTTGDILDTSTTIGSYTLVGLNTGYKINKNIDVRLGVNNIFNKKLYRSGAGAATYNESGTSVYGKLSVSF</sequence>
<evidence type="ECO:0000256" key="5">
    <source>
        <dbReference type="ARBA" id="ARBA00022692"/>
    </source>
</evidence>
<evidence type="ECO:0000256" key="4">
    <source>
        <dbReference type="ARBA" id="ARBA00022452"/>
    </source>
</evidence>
<keyword evidence="18" id="KW-1185">Reference proteome</keyword>
<dbReference type="Proteomes" id="UP000294619">
    <property type="component" value="Unassembled WGS sequence"/>
</dbReference>
<dbReference type="Gene3D" id="2.40.170.20">
    <property type="entry name" value="TonB-dependent receptor, beta-barrel domain"/>
    <property type="match status" value="1"/>
</dbReference>
<dbReference type="CDD" id="cd01347">
    <property type="entry name" value="ligand_gated_channel"/>
    <property type="match status" value="1"/>
</dbReference>